<evidence type="ECO:0000256" key="1">
    <source>
        <dbReference type="SAM" id="MobiDB-lite"/>
    </source>
</evidence>
<proteinExistence type="predicted"/>
<comment type="caution">
    <text evidence="2">The sequence shown here is derived from an EMBL/GenBank/DDBJ whole genome shotgun (WGS) entry which is preliminary data.</text>
</comment>
<evidence type="ECO:0000313" key="3">
    <source>
        <dbReference type="Proteomes" id="UP001153954"/>
    </source>
</evidence>
<sequence length="127" mass="14352">MEGAKLIFVPDTHISNLGETTSDSHRNKLDIGQAKSRAFDNFHAKSYYARKYDRPMLMFTYNHVAAHRAEVFEAVAEGDLVSFFVAERSLEPHQERVGEDFAGCSRGNKHRRSETLQPHDRDVATGG</sequence>
<dbReference type="Proteomes" id="UP001153954">
    <property type="component" value="Unassembled WGS sequence"/>
</dbReference>
<evidence type="ECO:0008006" key="4">
    <source>
        <dbReference type="Google" id="ProtNLM"/>
    </source>
</evidence>
<dbReference type="EMBL" id="CAKOGL010000014">
    <property type="protein sequence ID" value="CAH2094373.1"/>
    <property type="molecule type" value="Genomic_DNA"/>
</dbReference>
<organism evidence="2 3">
    <name type="scientific">Euphydryas editha</name>
    <name type="common">Edith's checkerspot</name>
    <dbReference type="NCBI Taxonomy" id="104508"/>
    <lineage>
        <taxon>Eukaryota</taxon>
        <taxon>Metazoa</taxon>
        <taxon>Ecdysozoa</taxon>
        <taxon>Arthropoda</taxon>
        <taxon>Hexapoda</taxon>
        <taxon>Insecta</taxon>
        <taxon>Pterygota</taxon>
        <taxon>Neoptera</taxon>
        <taxon>Endopterygota</taxon>
        <taxon>Lepidoptera</taxon>
        <taxon>Glossata</taxon>
        <taxon>Ditrysia</taxon>
        <taxon>Papilionoidea</taxon>
        <taxon>Nymphalidae</taxon>
        <taxon>Nymphalinae</taxon>
        <taxon>Euphydryas</taxon>
    </lineage>
</organism>
<accession>A0AAU9U5D1</accession>
<protein>
    <recommendedName>
        <fullName evidence="4">Transposase</fullName>
    </recommendedName>
</protein>
<keyword evidence="3" id="KW-1185">Reference proteome</keyword>
<feature type="compositionally biased region" description="Basic and acidic residues" evidence="1">
    <location>
        <begin position="113"/>
        <end position="127"/>
    </location>
</feature>
<name>A0AAU9U5D1_EUPED</name>
<dbReference type="AlphaFoldDB" id="A0AAU9U5D1"/>
<gene>
    <name evidence="2" type="ORF">EEDITHA_LOCUS9943</name>
</gene>
<feature type="region of interest" description="Disordered" evidence="1">
    <location>
        <begin position="97"/>
        <end position="127"/>
    </location>
</feature>
<evidence type="ECO:0000313" key="2">
    <source>
        <dbReference type="EMBL" id="CAH2094373.1"/>
    </source>
</evidence>
<reference evidence="2" key="1">
    <citation type="submission" date="2022-03" db="EMBL/GenBank/DDBJ databases">
        <authorList>
            <person name="Tunstrom K."/>
        </authorList>
    </citation>
    <scope>NUCLEOTIDE SEQUENCE</scope>
</reference>